<dbReference type="SUPFAM" id="SSF52047">
    <property type="entry name" value="RNI-like"/>
    <property type="match status" value="1"/>
</dbReference>
<evidence type="ECO:0000313" key="2">
    <source>
        <dbReference type="EMBL" id="KAK8761045.1"/>
    </source>
</evidence>
<evidence type="ECO:0000313" key="3">
    <source>
        <dbReference type="Proteomes" id="UP001321473"/>
    </source>
</evidence>
<dbReference type="InterPro" id="IPR032675">
    <property type="entry name" value="LRR_dom_sf"/>
</dbReference>
<organism evidence="2 3">
    <name type="scientific">Amblyomma americanum</name>
    <name type="common">Lone star tick</name>
    <dbReference type="NCBI Taxonomy" id="6943"/>
    <lineage>
        <taxon>Eukaryota</taxon>
        <taxon>Metazoa</taxon>
        <taxon>Ecdysozoa</taxon>
        <taxon>Arthropoda</taxon>
        <taxon>Chelicerata</taxon>
        <taxon>Arachnida</taxon>
        <taxon>Acari</taxon>
        <taxon>Parasitiformes</taxon>
        <taxon>Ixodida</taxon>
        <taxon>Ixodoidea</taxon>
        <taxon>Ixodidae</taxon>
        <taxon>Amblyomminae</taxon>
        <taxon>Amblyomma</taxon>
    </lineage>
</organism>
<sequence>MYQSSSGARELFAALSVNISIKNLRTGFRGANVTCGDVLASTLRKNTSLLELDLRADVDDEFMVCIAVSLSENGMMDTLVFTSATVYAWGVLALCVSLRTNKTLKQLMFPTFKSSIPERYGNGVVHLWLYY</sequence>
<feature type="transmembrane region" description="Helical" evidence="1">
    <location>
        <begin position="79"/>
        <end position="98"/>
    </location>
</feature>
<reference evidence="2 3" key="1">
    <citation type="journal article" date="2023" name="Arcadia Sci">
        <title>De novo assembly of a long-read Amblyomma americanum tick genome.</title>
        <authorList>
            <person name="Chou S."/>
            <person name="Poskanzer K.E."/>
            <person name="Rollins M."/>
            <person name="Thuy-Boun P.S."/>
        </authorList>
    </citation>
    <scope>NUCLEOTIDE SEQUENCE [LARGE SCALE GENOMIC DNA]</scope>
    <source>
        <strain evidence="2">F_SG_1</strain>
        <tissue evidence="2">Salivary glands</tissue>
    </source>
</reference>
<name>A0AAQ4DF05_AMBAM</name>
<proteinExistence type="predicted"/>
<protein>
    <submittedName>
        <fullName evidence="2">Uncharacterized protein</fullName>
    </submittedName>
</protein>
<evidence type="ECO:0000256" key="1">
    <source>
        <dbReference type="SAM" id="Phobius"/>
    </source>
</evidence>
<keyword evidence="1" id="KW-0472">Membrane</keyword>
<gene>
    <name evidence="2" type="ORF">V5799_027689</name>
</gene>
<accession>A0AAQ4DF05</accession>
<dbReference type="AlphaFoldDB" id="A0AAQ4DF05"/>
<keyword evidence="1" id="KW-0812">Transmembrane</keyword>
<dbReference type="EMBL" id="JARKHS020031582">
    <property type="protein sequence ID" value="KAK8761045.1"/>
    <property type="molecule type" value="Genomic_DNA"/>
</dbReference>
<dbReference type="Proteomes" id="UP001321473">
    <property type="component" value="Unassembled WGS sequence"/>
</dbReference>
<keyword evidence="3" id="KW-1185">Reference proteome</keyword>
<comment type="caution">
    <text evidence="2">The sequence shown here is derived from an EMBL/GenBank/DDBJ whole genome shotgun (WGS) entry which is preliminary data.</text>
</comment>
<keyword evidence="1" id="KW-1133">Transmembrane helix</keyword>
<dbReference type="Gene3D" id="3.80.10.10">
    <property type="entry name" value="Ribonuclease Inhibitor"/>
    <property type="match status" value="1"/>
</dbReference>